<name>A0A0W0GE15_MONRR</name>
<gene>
    <name evidence="2" type="ORF">WG66_630</name>
</gene>
<comment type="caution">
    <text evidence="2">The sequence shown here is derived from an EMBL/GenBank/DDBJ whole genome shotgun (WGS) entry which is preliminary data.</text>
</comment>
<feature type="compositionally biased region" description="Low complexity" evidence="1">
    <location>
        <begin position="1"/>
        <end position="35"/>
    </location>
</feature>
<reference evidence="2 3" key="1">
    <citation type="submission" date="2015-12" db="EMBL/GenBank/DDBJ databases">
        <title>Draft genome sequence of Moniliophthora roreri, the causal agent of frosty pod rot of cacao.</title>
        <authorList>
            <person name="Aime M.C."/>
            <person name="Diaz-Valderrama J.R."/>
            <person name="Kijpornyongpan T."/>
            <person name="Phillips-Mora W."/>
        </authorList>
    </citation>
    <scope>NUCLEOTIDE SEQUENCE [LARGE SCALE GENOMIC DNA]</scope>
    <source>
        <strain evidence="2 3">MCA 2952</strain>
    </source>
</reference>
<proteinExistence type="predicted"/>
<evidence type="ECO:0000313" key="2">
    <source>
        <dbReference type="EMBL" id="KTB46793.1"/>
    </source>
</evidence>
<feature type="non-terminal residue" evidence="2">
    <location>
        <position position="1"/>
    </location>
</feature>
<dbReference type="AlphaFoldDB" id="A0A0W0GE15"/>
<dbReference type="Proteomes" id="UP000054988">
    <property type="component" value="Unassembled WGS sequence"/>
</dbReference>
<evidence type="ECO:0000256" key="1">
    <source>
        <dbReference type="SAM" id="MobiDB-lite"/>
    </source>
</evidence>
<protein>
    <submittedName>
        <fullName evidence="2">Uncharacterized protein</fullName>
    </submittedName>
</protein>
<feature type="region of interest" description="Disordered" evidence="1">
    <location>
        <begin position="238"/>
        <end position="288"/>
    </location>
</feature>
<sequence>RQRPQNPSPEISSSESSSAPRSNRSPSPEPNSTEPLPHPLVFLLPSQKTATPRTPGPPGIGTPQLTPGIPPPGLSVPSPPNELSLPENNANAATTEPESPPSSSAPSLISIPEFINAINAVSRVTIHRTVETTSVQSATHTNLTISLNIAHDYNEANKFLSQGLFGVIQLLMALRRTTLIRPPSPISLTSPISTENKEAPPVYTIVRITDNREPITLTTDDGEERMFLPVRIIISGQPSSSSAPLASNAIPDPLPLPPAPTTSGNDPTVASSPGDHASVLQQNGSPDWDELQMDQDIAAQEITASASTSQPEVEPTAATETPACKPISQKCSADSSVFNSVFGALLAHLEPKVDPSPVCRSKAMAIAADKEESWLSLCNQMKLGGHLESTVKADAYLVYADHGSPKRKAWVATQLELPEEELPFDMLI</sequence>
<evidence type="ECO:0000313" key="3">
    <source>
        <dbReference type="Proteomes" id="UP000054988"/>
    </source>
</evidence>
<feature type="compositionally biased region" description="Pro residues" evidence="1">
    <location>
        <begin position="68"/>
        <end position="80"/>
    </location>
</feature>
<dbReference type="EMBL" id="LATX01000248">
    <property type="protein sequence ID" value="KTB46793.1"/>
    <property type="molecule type" value="Genomic_DNA"/>
</dbReference>
<organism evidence="2 3">
    <name type="scientific">Moniliophthora roreri</name>
    <name type="common">Frosty pod rot fungus</name>
    <name type="synonym">Monilia roreri</name>
    <dbReference type="NCBI Taxonomy" id="221103"/>
    <lineage>
        <taxon>Eukaryota</taxon>
        <taxon>Fungi</taxon>
        <taxon>Dikarya</taxon>
        <taxon>Basidiomycota</taxon>
        <taxon>Agaricomycotina</taxon>
        <taxon>Agaricomycetes</taxon>
        <taxon>Agaricomycetidae</taxon>
        <taxon>Agaricales</taxon>
        <taxon>Marasmiineae</taxon>
        <taxon>Marasmiaceae</taxon>
        <taxon>Moniliophthora</taxon>
    </lineage>
</organism>
<feature type="compositionally biased region" description="Polar residues" evidence="1">
    <location>
        <begin position="261"/>
        <end position="271"/>
    </location>
</feature>
<accession>A0A0W0GE15</accession>
<feature type="compositionally biased region" description="Low complexity" evidence="1">
    <location>
        <begin position="92"/>
        <end position="107"/>
    </location>
</feature>
<feature type="compositionally biased region" description="Low complexity" evidence="1">
    <location>
        <begin position="238"/>
        <end position="251"/>
    </location>
</feature>
<feature type="region of interest" description="Disordered" evidence="1">
    <location>
        <begin position="1"/>
        <end position="107"/>
    </location>
</feature>